<dbReference type="Ensembl" id="ENSDCDT00010041547.1">
    <property type="protein sequence ID" value="ENSDCDP00010033531.1"/>
    <property type="gene ID" value="ENSDCDG00010021378.1"/>
</dbReference>
<dbReference type="GO" id="GO:0098636">
    <property type="term" value="C:protein complex involved in cell adhesion"/>
    <property type="evidence" value="ECO:0007669"/>
    <property type="project" value="TreeGrafter"/>
</dbReference>
<feature type="transmembrane region" description="Helical" evidence="2">
    <location>
        <begin position="238"/>
        <end position="259"/>
    </location>
</feature>
<dbReference type="PROSITE" id="PS50835">
    <property type="entry name" value="IG_LIKE"/>
    <property type="match status" value="2"/>
</dbReference>
<name>A0AAY4CM24_9TELE</name>
<dbReference type="GO" id="GO:0007159">
    <property type="term" value="P:leukocyte cell-cell adhesion"/>
    <property type="evidence" value="ECO:0007669"/>
    <property type="project" value="TreeGrafter"/>
</dbReference>
<dbReference type="InterPro" id="IPR003598">
    <property type="entry name" value="Ig_sub2"/>
</dbReference>
<keyword evidence="3" id="KW-0732">Signal</keyword>
<reference evidence="5" key="3">
    <citation type="submission" date="2025-09" db="UniProtKB">
        <authorList>
            <consortium name="Ensembl"/>
        </authorList>
    </citation>
    <scope>IDENTIFICATION</scope>
</reference>
<sequence length="317" mass="35273">METPGMERSSPPPTLLLRGAFLLLMLLSPCAPVVVTTDRPVVEAHENGEAYLSCLYRTQEDRNPRIEWKKKGKDTSFVYYDGKFRGPFEGRAKIDGASVTLARVTQEDAGEYRCEVSAPLDSITLGETNVTLVVLVPPHTPSCEIPSSAVTGSAVELHCRDHHSVPAATYTWYKDKMPLQRQLNASYTADKNTGVLLFKSVSRADTGLYHCEARNRVGPPKSCKGNHMQIDDLNVPGIIAGVVVICLIISVCALAAWYAQRHGFFSRHRGRSFWIPQCHGAAHISSQNLHRTEDINTHYSHAPEDKQDFKHTRSFML</sequence>
<dbReference type="InterPro" id="IPR036179">
    <property type="entry name" value="Ig-like_dom_sf"/>
</dbReference>
<protein>
    <recommendedName>
        <fullName evidence="4">Ig-like domain-containing protein</fullName>
    </recommendedName>
</protein>
<dbReference type="PANTHER" id="PTHR44663">
    <property type="entry name" value="JUNCTIONAL ADHESION MOLECULE B"/>
    <property type="match status" value="1"/>
</dbReference>
<dbReference type="PANTHER" id="PTHR44663:SF2">
    <property type="entry name" value="JUNCTIONAL ADHESION MOLECULE B"/>
    <property type="match status" value="1"/>
</dbReference>
<keyword evidence="2" id="KW-1133">Transmembrane helix</keyword>
<organism evidence="5 6">
    <name type="scientific">Denticeps clupeoides</name>
    <name type="common">denticle herring</name>
    <dbReference type="NCBI Taxonomy" id="299321"/>
    <lineage>
        <taxon>Eukaryota</taxon>
        <taxon>Metazoa</taxon>
        <taxon>Chordata</taxon>
        <taxon>Craniata</taxon>
        <taxon>Vertebrata</taxon>
        <taxon>Euteleostomi</taxon>
        <taxon>Actinopterygii</taxon>
        <taxon>Neopterygii</taxon>
        <taxon>Teleostei</taxon>
        <taxon>Clupei</taxon>
        <taxon>Clupeiformes</taxon>
        <taxon>Denticipitoidei</taxon>
        <taxon>Denticipitidae</taxon>
        <taxon>Denticeps</taxon>
    </lineage>
</organism>
<dbReference type="InterPro" id="IPR007110">
    <property type="entry name" value="Ig-like_dom"/>
</dbReference>
<keyword evidence="1" id="KW-0393">Immunoglobulin domain</keyword>
<accession>A0AAY4CM24</accession>
<dbReference type="SUPFAM" id="SSF48726">
    <property type="entry name" value="Immunoglobulin"/>
    <property type="match status" value="2"/>
</dbReference>
<dbReference type="InterPro" id="IPR013151">
    <property type="entry name" value="Immunoglobulin_dom"/>
</dbReference>
<dbReference type="GO" id="GO:0070160">
    <property type="term" value="C:tight junction"/>
    <property type="evidence" value="ECO:0007669"/>
    <property type="project" value="TreeGrafter"/>
</dbReference>
<reference evidence="5" key="2">
    <citation type="submission" date="2025-08" db="UniProtKB">
        <authorList>
            <consortium name="Ensembl"/>
        </authorList>
    </citation>
    <scope>IDENTIFICATION</scope>
</reference>
<dbReference type="Gene3D" id="2.60.40.10">
    <property type="entry name" value="Immunoglobulins"/>
    <property type="match status" value="2"/>
</dbReference>
<evidence type="ECO:0000256" key="1">
    <source>
        <dbReference type="ARBA" id="ARBA00023319"/>
    </source>
</evidence>
<feature type="chain" id="PRO_5044276101" description="Ig-like domain-containing protein" evidence="3">
    <location>
        <begin position="33"/>
        <end position="317"/>
    </location>
</feature>
<feature type="domain" description="Ig-like" evidence="4">
    <location>
        <begin position="32"/>
        <end position="131"/>
    </location>
</feature>
<dbReference type="InterPro" id="IPR042625">
    <property type="entry name" value="JAM2"/>
</dbReference>
<keyword evidence="6" id="KW-1185">Reference proteome</keyword>
<dbReference type="InterPro" id="IPR003599">
    <property type="entry name" value="Ig_sub"/>
</dbReference>
<dbReference type="GeneID" id="114764678"/>
<dbReference type="GO" id="GO:0009986">
    <property type="term" value="C:cell surface"/>
    <property type="evidence" value="ECO:0007669"/>
    <property type="project" value="TreeGrafter"/>
</dbReference>
<feature type="domain" description="Ig-like" evidence="4">
    <location>
        <begin position="138"/>
        <end position="215"/>
    </location>
</feature>
<evidence type="ECO:0000259" key="4">
    <source>
        <dbReference type="PROSITE" id="PS50835"/>
    </source>
</evidence>
<feature type="signal peptide" evidence="3">
    <location>
        <begin position="1"/>
        <end position="32"/>
    </location>
</feature>
<dbReference type="Pfam" id="PF00047">
    <property type="entry name" value="ig"/>
    <property type="match status" value="1"/>
</dbReference>
<dbReference type="SMART" id="SM00406">
    <property type="entry name" value="IGv"/>
    <property type="match status" value="2"/>
</dbReference>
<dbReference type="RefSeq" id="XP_028810323.1">
    <property type="nucleotide sequence ID" value="XM_028954490.1"/>
</dbReference>
<dbReference type="Proteomes" id="UP000694580">
    <property type="component" value="Chromosome 15"/>
</dbReference>
<dbReference type="InterPro" id="IPR013783">
    <property type="entry name" value="Ig-like_fold"/>
</dbReference>
<evidence type="ECO:0000313" key="6">
    <source>
        <dbReference type="Proteomes" id="UP000694580"/>
    </source>
</evidence>
<proteinExistence type="predicted"/>
<evidence type="ECO:0000313" key="5">
    <source>
        <dbReference type="Ensembl" id="ENSDCDP00010033531.1"/>
    </source>
</evidence>
<dbReference type="AlphaFoldDB" id="A0AAY4CM24"/>
<dbReference type="InterPro" id="IPR013106">
    <property type="entry name" value="Ig_V-set"/>
</dbReference>
<dbReference type="GeneTree" id="ENSGT00940000165208"/>
<dbReference type="GO" id="GO:0005886">
    <property type="term" value="C:plasma membrane"/>
    <property type="evidence" value="ECO:0007669"/>
    <property type="project" value="TreeGrafter"/>
</dbReference>
<evidence type="ECO:0000256" key="2">
    <source>
        <dbReference type="SAM" id="Phobius"/>
    </source>
</evidence>
<evidence type="ECO:0000256" key="3">
    <source>
        <dbReference type="SAM" id="SignalP"/>
    </source>
</evidence>
<gene>
    <name evidence="5" type="primary">jam2a</name>
</gene>
<keyword evidence="2" id="KW-0812">Transmembrane</keyword>
<dbReference type="SMART" id="SM00409">
    <property type="entry name" value="IG"/>
    <property type="match status" value="2"/>
</dbReference>
<dbReference type="SMART" id="SM00408">
    <property type="entry name" value="IGc2"/>
    <property type="match status" value="2"/>
</dbReference>
<reference evidence="5 6" key="1">
    <citation type="submission" date="2020-06" db="EMBL/GenBank/DDBJ databases">
        <authorList>
            <consortium name="Wellcome Sanger Institute Data Sharing"/>
        </authorList>
    </citation>
    <scope>NUCLEOTIDE SEQUENCE [LARGE SCALE GENOMIC DNA]</scope>
</reference>
<dbReference type="Pfam" id="PF13927">
    <property type="entry name" value="Ig_3"/>
    <property type="match status" value="1"/>
</dbReference>
<keyword evidence="2" id="KW-0472">Membrane</keyword>